<keyword evidence="6" id="KW-0539">Nucleus</keyword>
<dbReference type="InterPro" id="IPR013087">
    <property type="entry name" value="Znf_C2H2_type"/>
</dbReference>
<organism evidence="11">
    <name type="scientific">Lepeophtheirus salmonis</name>
    <name type="common">Salmon louse</name>
    <name type="synonym">Caligus salmonis</name>
    <dbReference type="NCBI Taxonomy" id="72036"/>
    <lineage>
        <taxon>Eukaryota</taxon>
        <taxon>Metazoa</taxon>
        <taxon>Ecdysozoa</taxon>
        <taxon>Arthropoda</taxon>
        <taxon>Crustacea</taxon>
        <taxon>Multicrustacea</taxon>
        <taxon>Hexanauplia</taxon>
        <taxon>Copepoda</taxon>
        <taxon>Siphonostomatoida</taxon>
        <taxon>Caligidae</taxon>
        <taxon>Lepeophtheirus</taxon>
    </lineage>
</organism>
<feature type="compositionally biased region" description="Low complexity" evidence="8">
    <location>
        <begin position="777"/>
        <end position="787"/>
    </location>
</feature>
<comment type="subcellular location">
    <subcellularLocation>
        <location evidence="1">Nucleus</location>
    </subcellularLocation>
</comment>
<feature type="region of interest" description="Disordered" evidence="8">
    <location>
        <begin position="376"/>
        <end position="414"/>
    </location>
</feature>
<dbReference type="AlphaFoldDB" id="A0A0K2T0G4"/>
<evidence type="ECO:0000256" key="1">
    <source>
        <dbReference type="ARBA" id="ARBA00004123"/>
    </source>
</evidence>
<evidence type="ECO:0000256" key="8">
    <source>
        <dbReference type="SAM" id="MobiDB-lite"/>
    </source>
</evidence>
<keyword evidence="5" id="KW-0862">Zinc</keyword>
<dbReference type="OrthoDB" id="10549049at2759"/>
<feature type="compositionally biased region" description="Low complexity" evidence="8">
    <location>
        <begin position="146"/>
        <end position="162"/>
    </location>
</feature>
<dbReference type="PANTHER" id="PTHR24406">
    <property type="entry name" value="TRANSCRIPTIONAL REPRESSOR CTCFL-RELATED"/>
    <property type="match status" value="1"/>
</dbReference>
<proteinExistence type="predicted"/>
<keyword evidence="4 7" id="KW-0863">Zinc-finger</keyword>
<dbReference type="Gene3D" id="3.30.160.60">
    <property type="entry name" value="Classic Zinc Finger"/>
    <property type="match status" value="2"/>
</dbReference>
<feature type="domain" description="C2H2-type" evidence="10">
    <location>
        <begin position="815"/>
        <end position="838"/>
    </location>
</feature>
<dbReference type="PROSITE" id="PS00028">
    <property type="entry name" value="ZINC_FINGER_C2H2_1"/>
    <property type="match status" value="2"/>
</dbReference>
<protein>
    <submittedName>
        <fullName evidence="11">Kelch repeat and BTB (POZ) domain containing 2 [Ictidomys tridecemlineatus]</fullName>
    </submittedName>
</protein>
<keyword evidence="2" id="KW-0479">Metal-binding</keyword>
<reference evidence="11" key="1">
    <citation type="submission" date="2014-05" db="EMBL/GenBank/DDBJ databases">
        <authorList>
            <person name="Chronopoulou M."/>
        </authorList>
    </citation>
    <scope>NUCLEOTIDE SEQUENCE</scope>
    <source>
        <tissue evidence="11">Whole organism</tissue>
    </source>
</reference>
<dbReference type="EMBL" id="HACA01002158">
    <property type="protein sequence ID" value="CDW19519.1"/>
    <property type="molecule type" value="Transcribed_RNA"/>
</dbReference>
<evidence type="ECO:0000256" key="4">
    <source>
        <dbReference type="ARBA" id="ARBA00022771"/>
    </source>
</evidence>
<dbReference type="SMART" id="SM00225">
    <property type="entry name" value="BTB"/>
    <property type="match status" value="1"/>
</dbReference>
<evidence type="ECO:0000259" key="10">
    <source>
        <dbReference type="PROSITE" id="PS50157"/>
    </source>
</evidence>
<feature type="region of interest" description="Disordered" evidence="8">
    <location>
        <begin position="761"/>
        <end position="809"/>
    </location>
</feature>
<dbReference type="InterPro" id="IPR000210">
    <property type="entry name" value="BTB/POZ_dom"/>
</dbReference>
<dbReference type="PROSITE" id="PS50097">
    <property type="entry name" value="BTB"/>
    <property type="match status" value="1"/>
</dbReference>
<evidence type="ECO:0000256" key="3">
    <source>
        <dbReference type="ARBA" id="ARBA00022737"/>
    </source>
</evidence>
<feature type="domain" description="C2H2-type" evidence="10">
    <location>
        <begin position="247"/>
        <end position="270"/>
    </location>
</feature>
<dbReference type="Gene3D" id="3.30.710.10">
    <property type="entry name" value="Potassium Channel Kv1.1, Chain A"/>
    <property type="match status" value="1"/>
</dbReference>
<dbReference type="InterPro" id="IPR011333">
    <property type="entry name" value="SKP1/BTB/POZ_sf"/>
</dbReference>
<dbReference type="InterPro" id="IPR050888">
    <property type="entry name" value="ZnF_C2H2-type_TF"/>
</dbReference>
<dbReference type="PROSITE" id="PS50157">
    <property type="entry name" value="ZINC_FINGER_C2H2_2"/>
    <property type="match status" value="2"/>
</dbReference>
<evidence type="ECO:0000256" key="7">
    <source>
        <dbReference type="PROSITE-ProRule" id="PRU00042"/>
    </source>
</evidence>
<accession>A0A0K2T0G4</accession>
<feature type="region of interest" description="Disordered" evidence="8">
    <location>
        <begin position="130"/>
        <end position="201"/>
    </location>
</feature>
<feature type="domain" description="BTB" evidence="9">
    <location>
        <begin position="37"/>
        <end position="102"/>
    </location>
</feature>
<evidence type="ECO:0000313" key="11">
    <source>
        <dbReference type="EMBL" id="CDW19519.1"/>
    </source>
</evidence>
<dbReference type="GO" id="GO:0008270">
    <property type="term" value="F:zinc ion binding"/>
    <property type="evidence" value="ECO:0007669"/>
    <property type="project" value="UniProtKB-KW"/>
</dbReference>
<evidence type="ECO:0000256" key="5">
    <source>
        <dbReference type="ARBA" id="ARBA00022833"/>
    </source>
</evidence>
<dbReference type="SUPFAM" id="SSF54695">
    <property type="entry name" value="POZ domain"/>
    <property type="match status" value="1"/>
</dbReference>
<feature type="compositionally biased region" description="Polar residues" evidence="8">
    <location>
        <begin position="185"/>
        <end position="195"/>
    </location>
</feature>
<evidence type="ECO:0000256" key="2">
    <source>
        <dbReference type="ARBA" id="ARBA00022723"/>
    </source>
</evidence>
<evidence type="ECO:0000259" key="9">
    <source>
        <dbReference type="PROSITE" id="PS50097"/>
    </source>
</evidence>
<name>A0A0K2T0G4_LEPSM</name>
<sequence length="947" mass="103980">MSVRHETKVNHYFSPSEAHLTDFLSSVSNLYEENVFTDLKIIAADGVFTCHQIVLASCSSYIKNLIVSQGYVLCPCESLTIHLPDFNAVTLKNLLSILYTGKSLGNCSTDDVKSLISFLKIDIGRLEPSPLNVGSSNGGAPPPRLPSLRQTLSSSSPSQCCSDSGPNGRGSSSPMDGTAPPPPHSTFTASDSSPTRGEDEVLEVTPSIQSFMGNHFLAGEEELAAGAVGDGVEEDNISDEKDSSERYSCRLCGKSASNGASLFAHLLYPHYAHLWKDEVPHRAHRYECKHCTYVTTKRQHFIMHIARVHDELKNKLSVLGENLGVLDNLSKTTPPGIPPPPSSSPRNERIQSSIAKSGNEYDALLQNNNNNIVAILNNTQDEPPPDEPKPQLQPPPSSILKLMNSEDIGGGGGGGGVLGSGCVGMSLMGEESPAEKLASSLLQFHHHAQQQQLNHHVQQQQQSFLANSPSSLLPAPTRLPRGYKPFVKCRLCGKAWKGKDNFFTHLVSTHFKYLWANEVPRHAEMFHCKVQDCNYQSKYRYNFLFHLAGKHKQLKQKLADEGVPLEVLTPLETDGSEFETPLDSPESIRNKLLNSALNSSSSSPSSSSCFSNGAIPTESNTKLVCRVCSKVSLNHTCHRQHVVGKHFQHFWAHHVADSMGIFNCPHHDCPYKTPNRSVFVIHLAYVHQELKLKIAESGQDPTIILPDVFGKRKYRRSSFGFGGPSLPALTRAPMNLTMAAMVEAANAVRLAAAVSAAQSATANRSEAEITTSSMERNNNNTSNNNNSIGSDHSPPPPIIPTSSTPSSSKNRLIGYKCVLCRAEFSRSRNVIEHLSLSHFLELWESGPLALQSSSSSYSCKDCDFETGSKTTYVSHLTTAHDGLKYLLDMRDMKIGVMYESVFGSEEEEEHLEEDEMMISGDIEEPIDEEMDDEEEFEEDVDSILSFN</sequence>
<dbReference type="SMART" id="SM00355">
    <property type="entry name" value="ZnF_C2H2"/>
    <property type="match status" value="8"/>
</dbReference>
<feature type="region of interest" description="Disordered" evidence="8">
    <location>
        <begin position="328"/>
        <end position="349"/>
    </location>
</feature>
<evidence type="ECO:0000256" key="6">
    <source>
        <dbReference type="ARBA" id="ARBA00023242"/>
    </source>
</evidence>
<keyword evidence="3" id="KW-0677">Repeat</keyword>
<dbReference type="GO" id="GO:0005634">
    <property type="term" value="C:nucleus"/>
    <property type="evidence" value="ECO:0007669"/>
    <property type="project" value="UniProtKB-SubCell"/>
</dbReference>
<dbReference type="Pfam" id="PF00651">
    <property type="entry name" value="BTB"/>
    <property type="match status" value="1"/>
</dbReference>
<gene>
    <name evidence="11" type="primary">Kbtbd2</name>
</gene>